<dbReference type="InterPro" id="IPR020846">
    <property type="entry name" value="MFS_dom"/>
</dbReference>
<comment type="subcellular location">
    <subcellularLocation>
        <location evidence="1">Cell membrane</location>
        <topology evidence="1">Multi-pass membrane protein</topology>
    </subcellularLocation>
</comment>
<feature type="transmembrane region" description="Helical" evidence="6">
    <location>
        <begin position="107"/>
        <end position="127"/>
    </location>
</feature>
<feature type="transmembrane region" description="Helical" evidence="6">
    <location>
        <begin position="49"/>
        <end position="70"/>
    </location>
</feature>
<feature type="transmembrane region" description="Helical" evidence="6">
    <location>
        <begin position="293"/>
        <end position="310"/>
    </location>
</feature>
<dbReference type="SUPFAM" id="SSF103473">
    <property type="entry name" value="MFS general substrate transporter"/>
    <property type="match status" value="1"/>
</dbReference>
<organism evidence="8 9">
    <name type="scientific">Leuconostoc aquikimchii</name>
    <dbReference type="NCBI Taxonomy" id="3236804"/>
    <lineage>
        <taxon>Bacteria</taxon>
        <taxon>Bacillati</taxon>
        <taxon>Bacillota</taxon>
        <taxon>Bacilli</taxon>
        <taxon>Lactobacillales</taxon>
        <taxon>Lactobacillaceae</taxon>
        <taxon>Leuconostoc</taxon>
    </lineage>
</organism>
<evidence type="ECO:0000259" key="7">
    <source>
        <dbReference type="PROSITE" id="PS50850"/>
    </source>
</evidence>
<dbReference type="Gene3D" id="1.20.1250.20">
    <property type="entry name" value="MFS general substrate transporter like domains"/>
    <property type="match status" value="2"/>
</dbReference>
<keyword evidence="5 6" id="KW-0472">Membrane</keyword>
<feature type="transmembrane region" description="Helical" evidence="6">
    <location>
        <begin position="139"/>
        <end position="164"/>
    </location>
</feature>
<dbReference type="RefSeq" id="WP_367973344.1">
    <property type="nucleotide sequence ID" value="NZ_JBFPEQ010000001.1"/>
</dbReference>
<dbReference type="InterPro" id="IPR036259">
    <property type="entry name" value="MFS_trans_sf"/>
</dbReference>
<dbReference type="Pfam" id="PF07690">
    <property type="entry name" value="MFS_1"/>
    <property type="match status" value="1"/>
</dbReference>
<gene>
    <name evidence="8" type="ORF">AB3K24_00995</name>
</gene>
<evidence type="ECO:0000256" key="5">
    <source>
        <dbReference type="ARBA" id="ARBA00023136"/>
    </source>
</evidence>
<keyword evidence="4 6" id="KW-1133">Transmembrane helix</keyword>
<protein>
    <submittedName>
        <fullName evidence="8">MFS transporter</fullName>
    </submittedName>
</protein>
<dbReference type="PROSITE" id="PS50850">
    <property type="entry name" value="MFS"/>
    <property type="match status" value="1"/>
</dbReference>
<feature type="transmembrane region" description="Helical" evidence="6">
    <location>
        <begin position="82"/>
        <end position="101"/>
    </location>
</feature>
<evidence type="ECO:0000256" key="4">
    <source>
        <dbReference type="ARBA" id="ARBA00022989"/>
    </source>
</evidence>
<dbReference type="InterPro" id="IPR050382">
    <property type="entry name" value="MFS_Na/Anion_cotransporter"/>
</dbReference>
<dbReference type="EMBL" id="JBFPER010000001">
    <property type="protein sequence ID" value="MEX0379940.1"/>
    <property type="molecule type" value="Genomic_DNA"/>
</dbReference>
<keyword evidence="2" id="KW-0813">Transport</keyword>
<dbReference type="Proteomes" id="UP001556617">
    <property type="component" value="Unassembled WGS sequence"/>
</dbReference>
<feature type="transmembrane region" description="Helical" evidence="6">
    <location>
        <begin position="385"/>
        <end position="403"/>
    </location>
</feature>
<accession>A0ABV3S0K2</accession>
<feature type="transmembrane region" description="Helical" evidence="6">
    <location>
        <begin position="316"/>
        <end position="337"/>
    </location>
</feature>
<feature type="transmembrane region" description="Helical" evidence="6">
    <location>
        <begin position="262"/>
        <end position="281"/>
    </location>
</feature>
<keyword evidence="9" id="KW-1185">Reference proteome</keyword>
<evidence type="ECO:0000313" key="9">
    <source>
        <dbReference type="Proteomes" id="UP001556617"/>
    </source>
</evidence>
<sequence>MTTTKKGAVDTYWLKIVALNFFGWLFIYADRTVLNPIMPEIQKIFGLNNVALGMISSVFFLTYTVSQIPFAKLADRGNQKWLIGLGCVFFGVMTVVSGLVTSFGLFLVLRALVGLGEGTFYGASFGLSSQNIPNKYLTIGLAIINSGQAIGQITGTIISSYIVLQYHMHWSVPFIIVGIPTIIVGILYLTVVKHTHHSSENRMGISQSKTSHQKIHTTRALFTQQLVGTYVMLFASIYGQITMLTWLPLFLTTYRHVSGSNVGWIASIVPVIAVPSALIFARLNDKITNARRLLLILVPISSLSLVTGMASNSHVVLVVSLIVYGMTGKMTIDPILLYTVKKNAPDKQLATTFGVYNFFGMIASILAPTIMGFLMDLTGSMVTGFYLSAILLLVGVVMFSLIMPEKRSV</sequence>
<feature type="transmembrane region" description="Helical" evidence="6">
    <location>
        <begin position="170"/>
        <end position="192"/>
    </location>
</feature>
<comment type="caution">
    <text evidence="8">The sequence shown here is derived from an EMBL/GenBank/DDBJ whole genome shotgun (WGS) entry which is preliminary data.</text>
</comment>
<evidence type="ECO:0000256" key="2">
    <source>
        <dbReference type="ARBA" id="ARBA00022448"/>
    </source>
</evidence>
<evidence type="ECO:0000256" key="3">
    <source>
        <dbReference type="ARBA" id="ARBA00022692"/>
    </source>
</evidence>
<feature type="transmembrane region" description="Helical" evidence="6">
    <location>
        <begin position="12"/>
        <end position="29"/>
    </location>
</feature>
<feature type="domain" description="Major facilitator superfamily (MFS) profile" evidence="7">
    <location>
        <begin position="16"/>
        <end position="407"/>
    </location>
</feature>
<proteinExistence type="predicted"/>
<dbReference type="PANTHER" id="PTHR11662:SF399">
    <property type="entry name" value="FI19708P1-RELATED"/>
    <property type="match status" value="1"/>
</dbReference>
<evidence type="ECO:0000256" key="6">
    <source>
        <dbReference type="SAM" id="Phobius"/>
    </source>
</evidence>
<evidence type="ECO:0000256" key="1">
    <source>
        <dbReference type="ARBA" id="ARBA00004651"/>
    </source>
</evidence>
<feature type="transmembrane region" description="Helical" evidence="6">
    <location>
        <begin position="349"/>
        <end position="373"/>
    </location>
</feature>
<keyword evidence="3 6" id="KW-0812">Transmembrane</keyword>
<evidence type="ECO:0000313" key="8">
    <source>
        <dbReference type="EMBL" id="MEX0379940.1"/>
    </source>
</evidence>
<name>A0ABV3S0K2_9LACO</name>
<dbReference type="PANTHER" id="PTHR11662">
    <property type="entry name" value="SOLUTE CARRIER FAMILY 17"/>
    <property type="match status" value="1"/>
</dbReference>
<reference evidence="8 9" key="1">
    <citation type="submission" date="2024-07" db="EMBL/GenBank/DDBJ databases">
        <authorList>
            <person name="Yun M."/>
        </authorList>
    </citation>
    <scope>NUCLEOTIDE SEQUENCE [LARGE SCALE GENOMIC DNA]</scope>
    <source>
        <strain evidence="8 9">MS01</strain>
    </source>
</reference>
<dbReference type="InterPro" id="IPR011701">
    <property type="entry name" value="MFS"/>
</dbReference>
<feature type="transmembrane region" description="Helical" evidence="6">
    <location>
        <begin position="227"/>
        <end position="250"/>
    </location>
</feature>